<gene>
    <name evidence="1" type="ORF">GGQ01_003168</name>
</gene>
<organism evidence="1 2">
    <name type="scientific">Salinibacter ruber</name>
    <dbReference type="NCBI Taxonomy" id="146919"/>
    <lineage>
        <taxon>Bacteria</taxon>
        <taxon>Pseudomonadati</taxon>
        <taxon>Rhodothermota</taxon>
        <taxon>Rhodothermia</taxon>
        <taxon>Rhodothermales</taxon>
        <taxon>Salinibacteraceae</taxon>
        <taxon>Salinibacter</taxon>
    </lineage>
</organism>
<dbReference type="Proteomes" id="UP001155040">
    <property type="component" value="Unassembled WGS sequence"/>
</dbReference>
<reference evidence="1" key="1">
    <citation type="submission" date="2022-08" db="EMBL/GenBank/DDBJ databases">
        <title>Genomic Encyclopedia of Type Strains, Phase V (KMG-V): Genome sequencing to study the core and pangenomes of soil and plant-associated prokaryotes.</title>
        <authorList>
            <person name="Whitman W."/>
        </authorList>
    </citation>
    <scope>NUCLEOTIDE SEQUENCE</scope>
    <source>
        <strain evidence="1">SP3012</strain>
    </source>
</reference>
<evidence type="ECO:0000313" key="1">
    <source>
        <dbReference type="EMBL" id="MCS4038078.1"/>
    </source>
</evidence>
<protein>
    <submittedName>
        <fullName evidence="1">Uncharacterized protein</fullName>
    </submittedName>
</protein>
<dbReference type="EMBL" id="JANUBF010000036">
    <property type="protein sequence ID" value="MCS4038078.1"/>
    <property type="molecule type" value="Genomic_DNA"/>
</dbReference>
<sequence length="89" mass="10632">MRHRQTLTYDDLQSEARSRLRESDVTQAKMADWLDVNRTTIAKAVTQPGPKYQQLQMQVLEKLTGYEIEREEKVRFRVRRTDRTVPDHD</sequence>
<dbReference type="AlphaFoldDB" id="A0A9X2UP37"/>
<dbReference type="RefSeq" id="WP_259091324.1">
    <property type="nucleotide sequence ID" value="NZ_JANTZY010000031.1"/>
</dbReference>
<evidence type="ECO:0000313" key="2">
    <source>
        <dbReference type="Proteomes" id="UP001155040"/>
    </source>
</evidence>
<accession>A0A9X2UP37</accession>
<comment type="caution">
    <text evidence="1">The sequence shown here is derived from an EMBL/GenBank/DDBJ whole genome shotgun (WGS) entry which is preliminary data.</text>
</comment>
<proteinExistence type="predicted"/>
<name>A0A9X2UP37_9BACT</name>